<keyword evidence="8" id="KW-1185">Reference proteome</keyword>
<evidence type="ECO:0000256" key="4">
    <source>
        <dbReference type="ARBA" id="ARBA00022729"/>
    </source>
</evidence>
<dbReference type="PANTHER" id="PTHR11802:SF113">
    <property type="entry name" value="SERINE CARBOXYPEPTIDASE CTSA-4.1"/>
    <property type="match status" value="1"/>
</dbReference>
<comment type="similarity">
    <text evidence="1 7">Belongs to the peptidase S10 family.</text>
</comment>
<name>A0A914PMZ6_9BILA</name>
<evidence type="ECO:0000256" key="5">
    <source>
        <dbReference type="ARBA" id="ARBA00022801"/>
    </source>
</evidence>
<dbReference type="PRINTS" id="PR00724">
    <property type="entry name" value="CRBOXYPTASEC"/>
</dbReference>
<dbReference type="InterPro" id="IPR018202">
    <property type="entry name" value="Ser_caboxypep_ser_AS"/>
</dbReference>
<keyword evidence="3 7" id="KW-0645">Protease</keyword>
<evidence type="ECO:0000256" key="6">
    <source>
        <dbReference type="ARBA" id="ARBA00023180"/>
    </source>
</evidence>
<accession>A0A914PMZ6</accession>
<dbReference type="FunFam" id="3.40.50.1820:FF:000335">
    <property type="entry name" value="Carboxypeptidase"/>
    <property type="match status" value="1"/>
</dbReference>
<dbReference type="InterPro" id="IPR033124">
    <property type="entry name" value="Ser_caboxypep_his_AS"/>
</dbReference>
<dbReference type="AlphaFoldDB" id="A0A914PMZ6"/>
<evidence type="ECO:0000313" key="9">
    <source>
        <dbReference type="WBParaSite" id="PDA_v2.g19862.t1"/>
    </source>
</evidence>
<dbReference type="FunFam" id="3.40.50.12670:FF:000002">
    <property type="entry name" value="Carboxypeptidase"/>
    <property type="match status" value="1"/>
</dbReference>
<evidence type="ECO:0000256" key="3">
    <source>
        <dbReference type="ARBA" id="ARBA00022670"/>
    </source>
</evidence>
<dbReference type="GO" id="GO:0004185">
    <property type="term" value="F:serine-type carboxypeptidase activity"/>
    <property type="evidence" value="ECO:0007669"/>
    <property type="project" value="UniProtKB-UniRule"/>
</dbReference>
<dbReference type="Gene3D" id="3.40.50.1820">
    <property type="entry name" value="alpha/beta hydrolase"/>
    <property type="match status" value="1"/>
</dbReference>
<organism evidence="8 9">
    <name type="scientific">Panagrolaimus davidi</name>
    <dbReference type="NCBI Taxonomy" id="227884"/>
    <lineage>
        <taxon>Eukaryota</taxon>
        <taxon>Metazoa</taxon>
        <taxon>Ecdysozoa</taxon>
        <taxon>Nematoda</taxon>
        <taxon>Chromadorea</taxon>
        <taxon>Rhabditida</taxon>
        <taxon>Tylenchina</taxon>
        <taxon>Panagrolaimomorpha</taxon>
        <taxon>Panagrolaimoidea</taxon>
        <taxon>Panagrolaimidae</taxon>
        <taxon>Panagrolaimus</taxon>
    </lineage>
</organism>
<dbReference type="Proteomes" id="UP000887578">
    <property type="component" value="Unplaced"/>
</dbReference>
<protein>
    <recommendedName>
        <fullName evidence="7">Carboxypeptidase</fullName>
        <ecNumber evidence="7">3.4.16.-</ecNumber>
    </recommendedName>
</protein>
<keyword evidence="6" id="KW-0325">Glycoprotein</keyword>
<keyword evidence="4 7" id="KW-0732">Signal</keyword>
<dbReference type="InterPro" id="IPR029058">
    <property type="entry name" value="AB_hydrolase_fold"/>
</dbReference>
<sequence>MNRLIIFVVAVLFVTAFAAPAADLVTSLPGANFTIPFKHYSGYLKASDKKQFHYWFTEAYNNPANSPVLLWLNGGPGCSSLGGLIEELGPFHVSDNGNTVYENPYAWNRVGNVIFMESPAGVGFSYDTSGNVATNDDEVATNNYNALVDFFTTKFPEYKNNEFYITGESYGGVYVPTLAVKVAADKTNFPHFKGVAIGNGIYSFKLNYNTMVPLFYYHGLVRQNLYDKVATQCCKGNTYKCDYYTILNGFSECSTLVNELLDQGEDLDPYNLYSTCYLNGGSSSKRDFIRRMINHQSGLKLNKKSAGRASGLPLCAQSNNTETYLNRADVRAALHIPSNVGHWTDCSNEVGYFYERVHDDVSPEFKNLISNNLRLLTYNGDVDTVCNFALNKQFIAQLGQQLKPESFDSAEWYYRAETPSVAGFVTKYTGNLDFVTVRGSGHFVPEDKPREALQLIYNFIHQRDYSLPVPV</sequence>
<evidence type="ECO:0000256" key="1">
    <source>
        <dbReference type="ARBA" id="ARBA00009431"/>
    </source>
</evidence>
<dbReference type="GO" id="GO:0031647">
    <property type="term" value="P:regulation of protein stability"/>
    <property type="evidence" value="ECO:0007669"/>
    <property type="project" value="UniProtKB-ARBA"/>
</dbReference>
<feature type="chain" id="PRO_5038156901" description="Carboxypeptidase" evidence="7">
    <location>
        <begin position="19"/>
        <end position="471"/>
    </location>
</feature>
<dbReference type="PROSITE" id="PS00560">
    <property type="entry name" value="CARBOXYPEPT_SER_HIS"/>
    <property type="match status" value="1"/>
</dbReference>
<dbReference type="EC" id="3.4.16.-" evidence="7"/>
<proteinExistence type="inferred from homology"/>
<dbReference type="SUPFAM" id="SSF53474">
    <property type="entry name" value="alpha/beta-Hydrolases"/>
    <property type="match status" value="1"/>
</dbReference>
<keyword evidence="5 7" id="KW-0378">Hydrolase</keyword>
<dbReference type="WBParaSite" id="PDA_v2.g19862.t1">
    <property type="protein sequence ID" value="PDA_v2.g19862.t1"/>
    <property type="gene ID" value="PDA_v2.g19862"/>
</dbReference>
<feature type="signal peptide" evidence="7">
    <location>
        <begin position="1"/>
        <end position="18"/>
    </location>
</feature>
<dbReference type="Pfam" id="PF00450">
    <property type="entry name" value="Peptidase_S10"/>
    <property type="match status" value="1"/>
</dbReference>
<keyword evidence="2 7" id="KW-0121">Carboxypeptidase</keyword>
<evidence type="ECO:0000256" key="7">
    <source>
        <dbReference type="RuleBase" id="RU361156"/>
    </source>
</evidence>
<dbReference type="GO" id="GO:1904715">
    <property type="term" value="P:negative regulation of chaperone-mediated autophagy"/>
    <property type="evidence" value="ECO:0007669"/>
    <property type="project" value="UniProtKB-ARBA"/>
</dbReference>
<evidence type="ECO:0000313" key="8">
    <source>
        <dbReference type="Proteomes" id="UP000887578"/>
    </source>
</evidence>
<reference evidence="9" key="1">
    <citation type="submission" date="2022-11" db="UniProtKB">
        <authorList>
            <consortium name="WormBaseParasite"/>
        </authorList>
    </citation>
    <scope>IDENTIFICATION</scope>
</reference>
<dbReference type="InterPro" id="IPR001563">
    <property type="entry name" value="Peptidase_S10"/>
</dbReference>
<dbReference type="PANTHER" id="PTHR11802">
    <property type="entry name" value="SERINE PROTEASE FAMILY S10 SERINE CARBOXYPEPTIDASE"/>
    <property type="match status" value="1"/>
</dbReference>
<evidence type="ECO:0000256" key="2">
    <source>
        <dbReference type="ARBA" id="ARBA00022645"/>
    </source>
</evidence>
<dbReference type="GO" id="GO:0006508">
    <property type="term" value="P:proteolysis"/>
    <property type="evidence" value="ECO:0007669"/>
    <property type="project" value="UniProtKB-KW"/>
</dbReference>
<dbReference type="PROSITE" id="PS00131">
    <property type="entry name" value="CARBOXYPEPT_SER_SER"/>
    <property type="match status" value="1"/>
</dbReference>